<gene>
    <name evidence="3" type="ORF">ACFQ3N_10325</name>
</gene>
<evidence type="ECO:0000256" key="2">
    <source>
        <dbReference type="ARBA" id="ARBA00023134"/>
    </source>
</evidence>
<dbReference type="Proteomes" id="UP001597040">
    <property type="component" value="Unassembled WGS sequence"/>
</dbReference>
<dbReference type="PANTHER" id="PTHR30314:SF3">
    <property type="entry name" value="MITOCHONDRIAL DIVISION PROTEIN FSZA"/>
    <property type="match status" value="1"/>
</dbReference>
<dbReference type="PRINTS" id="PR00423">
    <property type="entry name" value="CELLDVISFTSZ"/>
</dbReference>
<dbReference type="InterPro" id="IPR003008">
    <property type="entry name" value="Tubulin_FtsZ_GTPase"/>
</dbReference>
<dbReference type="InterPro" id="IPR008280">
    <property type="entry name" value="Tub_FtsZ_C"/>
</dbReference>
<dbReference type="PANTHER" id="PTHR30314">
    <property type="entry name" value="CELL DIVISION PROTEIN FTSZ-RELATED"/>
    <property type="match status" value="1"/>
</dbReference>
<name>A0ABW3LK80_9BACI</name>
<keyword evidence="1" id="KW-0547">Nucleotide-binding</keyword>
<evidence type="ECO:0000256" key="1">
    <source>
        <dbReference type="ARBA" id="ARBA00022741"/>
    </source>
</evidence>
<dbReference type="Gene3D" id="3.40.50.1440">
    <property type="entry name" value="Tubulin/FtsZ, GTPase domain"/>
    <property type="match status" value="1"/>
</dbReference>
<dbReference type="SUPFAM" id="SSF52490">
    <property type="entry name" value="Tubulin nucleotide-binding domain-like"/>
    <property type="match status" value="1"/>
</dbReference>
<dbReference type="SUPFAM" id="SSF55307">
    <property type="entry name" value="Tubulin C-terminal domain-like"/>
    <property type="match status" value="1"/>
</dbReference>
<dbReference type="InterPro" id="IPR045061">
    <property type="entry name" value="FtsZ/CetZ"/>
</dbReference>
<keyword evidence="3" id="KW-0131">Cell cycle</keyword>
<reference evidence="4" key="1">
    <citation type="journal article" date="2019" name="Int. J. Syst. Evol. Microbiol.">
        <title>The Global Catalogue of Microorganisms (GCM) 10K type strain sequencing project: providing services to taxonomists for standard genome sequencing and annotation.</title>
        <authorList>
            <consortium name="The Broad Institute Genomics Platform"/>
            <consortium name="The Broad Institute Genome Sequencing Center for Infectious Disease"/>
            <person name="Wu L."/>
            <person name="Ma J."/>
        </authorList>
    </citation>
    <scope>NUCLEOTIDE SEQUENCE [LARGE SCALE GENOMIC DNA]</scope>
    <source>
        <strain evidence="4">CCUG 56754</strain>
    </source>
</reference>
<dbReference type="EMBL" id="JBHTKJ010000025">
    <property type="protein sequence ID" value="MFD1038783.1"/>
    <property type="molecule type" value="Genomic_DNA"/>
</dbReference>
<proteinExistence type="predicted"/>
<dbReference type="GO" id="GO:0051301">
    <property type="term" value="P:cell division"/>
    <property type="evidence" value="ECO:0007669"/>
    <property type="project" value="UniProtKB-KW"/>
</dbReference>
<sequence length="285" mass="33161">METLARIYQINSKTSETDHTVVSKLKPDDLCFYRFLGGNSSETEELINQLYALKEKNILLIGVFRFPFRFEGKKRFQTATNQYFRMKELCDAVIYFNSDRLLETIDISTTIHDAHNTFNTIEDLTIEGLREMIEMTGDINIDFHDIETFIKAEKGPLFVHTVERESFDEPLKDLISTPYLPEDFTDGKQLIINIGYTHDVDMEAFRQINLRLHDLFSKADIFKLGSYFMDEPGQHFKISLVVNGINDPVKAPDNFKKLSKHNGLLRKWQHLTEKAKSRVQIKNLP</sequence>
<organism evidence="3 4">
    <name type="scientific">Virgibacillus byunsanensis</name>
    <dbReference type="NCBI Taxonomy" id="570945"/>
    <lineage>
        <taxon>Bacteria</taxon>
        <taxon>Bacillati</taxon>
        <taxon>Bacillota</taxon>
        <taxon>Bacilli</taxon>
        <taxon>Bacillales</taxon>
        <taxon>Bacillaceae</taxon>
        <taxon>Virgibacillus</taxon>
    </lineage>
</organism>
<evidence type="ECO:0000313" key="3">
    <source>
        <dbReference type="EMBL" id="MFD1038783.1"/>
    </source>
</evidence>
<evidence type="ECO:0000313" key="4">
    <source>
        <dbReference type="Proteomes" id="UP001597040"/>
    </source>
</evidence>
<protein>
    <submittedName>
        <fullName evidence="3">Cell division protein FtsZ</fullName>
    </submittedName>
</protein>
<comment type="caution">
    <text evidence="3">The sequence shown here is derived from an EMBL/GenBank/DDBJ whole genome shotgun (WGS) entry which is preliminary data.</text>
</comment>
<keyword evidence="3" id="KW-0132">Cell division</keyword>
<keyword evidence="2" id="KW-0342">GTP-binding</keyword>
<accession>A0ABW3LK80</accession>
<dbReference type="RefSeq" id="WP_390362091.1">
    <property type="nucleotide sequence ID" value="NZ_JBHTKJ010000025.1"/>
</dbReference>
<dbReference type="InterPro" id="IPR036525">
    <property type="entry name" value="Tubulin/FtsZ_GTPase_sf"/>
</dbReference>
<keyword evidence="4" id="KW-1185">Reference proteome</keyword>